<keyword evidence="1" id="KW-0732">Signal</keyword>
<comment type="caution">
    <text evidence="2">The sequence shown here is derived from an EMBL/GenBank/DDBJ whole genome shotgun (WGS) entry which is preliminary data.</text>
</comment>
<accession>A0ABV9FM08</accession>
<reference evidence="3" key="1">
    <citation type="journal article" date="2019" name="Int. J. Syst. Evol. Microbiol.">
        <title>The Global Catalogue of Microorganisms (GCM) 10K type strain sequencing project: providing services to taxonomists for standard genome sequencing and annotation.</title>
        <authorList>
            <consortium name="The Broad Institute Genomics Platform"/>
            <consortium name="The Broad Institute Genome Sequencing Center for Infectious Disease"/>
            <person name="Wu L."/>
            <person name="Ma J."/>
        </authorList>
    </citation>
    <scope>NUCLEOTIDE SEQUENCE [LARGE SCALE GENOMIC DNA]</scope>
    <source>
        <strain evidence="3">CCUG 49571</strain>
    </source>
</reference>
<gene>
    <name evidence="2" type="ORF">ACFO3S_27795</name>
</gene>
<feature type="chain" id="PRO_5045259459" evidence="1">
    <location>
        <begin position="24"/>
        <end position="193"/>
    </location>
</feature>
<evidence type="ECO:0000256" key="1">
    <source>
        <dbReference type="SAM" id="SignalP"/>
    </source>
</evidence>
<name>A0ABV9FM08_9BACL</name>
<protein>
    <submittedName>
        <fullName evidence="2">Copper amine oxidase</fullName>
    </submittedName>
</protein>
<evidence type="ECO:0000313" key="3">
    <source>
        <dbReference type="Proteomes" id="UP001596028"/>
    </source>
</evidence>
<proteinExistence type="predicted"/>
<organism evidence="2 3">
    <name type="scientific">Cohnella hongkongensis</name>
    <dbReference type="NCBI Taxonomy" id="178337"/>
    <lineage>
        <taxon>Bacteria</taxon>
        <taxon>Bacillati</taxon>
        <taxon>Bacillota</taxon>
        <taxon>Bacilli</taxon>
        <taxon>Bacillales</taxon>
        <taxon>Paenibacillaceae</taxon>
        <taxon>Cohnella</taxon>
    </lineage>
</organism>
<dbReference type="Proteomes" id="UP001596028">
    <property type="component" value="Unassembled WGS sequence"/>
</dbReference>
<keyword evidence="3" id="KW-1185">Reference proteome</keyword>
<evidence type="ECO:0000313" key="2">
    <source>
        <dbReference type="EMBL" id="MFC4602050.1"/>
    </source>
</evidence>
<dbReference type="RefSeq" id="WP_378103012.1">
    <property type="nucleotide sequence ID" value="NZ_JBHSEP010000041.1"/>
</dbReference>
<dbReference type="EMBL" id="JBHSEP010000041">
    <property type="protein sequence ID" value="MFC4602050.1"/>
    <property type="molecule type" value="Genomic_DNA"/>
</dbReference>
<feature type="signal peptide" evidence="1">
    <location>
        <begin position="1"/>
        <end position="23"/>
    </location>
</feature>
<sequence>MKVRKLIVLVAAFTLLFGGVAYADSVSQKLKVLMNNKKSDEVADGGVVVDNKVYISSQVVSDRLQAIVVREDGRAVVYKPNVHMVTNVGSTIFADVKMNDKFKFSTFIQVDSLKLDINALKLTIADPYGEEKLIEQRKSGDSDFPDGKSDFWITMKDISYNFDKAGPYTLRFSVKPVGDSSFRVISEKTINSK</sequence>